<dbReference type="EC" id="3.1.-.-" evidence="8"/>
<keyword evidence="11" id="KW-1185">Reference proteome</keyword>
<dbReference type="Proteomes" id="UP001165653">
    <property type="component" value="Unassembled WGS sequence"/>
</dbReference>
<dbReference type="InterPro" id="IPR029060">
    <property type="entry name" value="PIN-like_dom_sf"/>
</dbReference>
<dbReference type="CDD" id="cd18737">
    <property type="entry name" value="PIN_VapC4-5_FitB-like"/>
    <property type="match status" value="1"/>
</dbReference>
<dbReference type="HAMAP" id="MF_00265">
    <property type="entry name" value="VapC_Nob1"/>
    <property type="match status" value="1"/>
</dbReference>
<dbReference type="InterPro" id="IPR050556">
    <property type="entry name" value="Type_II_TA_system_RNase"/>
</dbReference>
<keyword evidence="6 8" id="KW-0460">Magnesium</keyword>
<dbReference type="PANTHER" id="PTHR33653">
    <property type="entry name" value="RIBONUCLEASE VAPC2"/>
    <property type="match status" value="1"/>
</dbReference>
<evidence type="ECO:0000313" key="10">
    <source>
        <dbReference type="EMBL" id="MCW1915489.1"/>
    </source>
</evidence>
<feature type="domain" description="PIN" evidence="9">
    <location>
        <begin position="4"/>
        <end position="108"/>
    </location>
</feature>
<evidence type="ECO:0000313" key="11">
    <source>
        <dbReference type="Proteomes" id="UP001165653"/>
    </source>
</evidence>
<gene>
    <name evidence="8" type="primary">vapC</name>
    <name evidence="10" type="ORF">OJ996_18025</name>
</gene>
<name>A0ABT3G7E2_9BACT</name>
<organism evidence="10 11">
    <name type="scientific">Luteolibacter rhizosphaerae</name>
    <dbReference type="NCBI Taxonomy" id="2989719"/>
    <lineage>
        <taxon>Bacteria</taxon>
        <taxon>Pseudomonadati</taxon>
        <taxon>Verrucomicrobiota</taxon>
        <taxon>Verrucomicrobiia</taxon>
        <taxon>Verrucomicrobiales</taxon>
        <taxon>Verrucomicrobiaceae</taxon>
        <taxon>Luteolibacter</taxon>
    </lineage>
</organism>
<dbReference type="EMBL" id="JAPDDR010000009">
    <property type="protein sequence ID" value="MCW1915489.1"/>
    <property type="molecule type" value="Genomic_DNA"/>
</dbReference>
<feature type="binding site" evidence="8">
    <location>
        <position position="6"/>
    </location>
    <ligand>
        <name>Mg(2+)</name>
        <dbReference type="ChEBI" id="CHEBI:18420"/>
    </ligand>
</feature>
<dbReference type="InterPro" id="IPR002716">
    <property type="entry name" value="PIN_dom"/>
</dbReference>
<dbReference type="InterPro" id="IPR022907">
    <property type="entry name" value="VapC_family"/>
</dbReference>
<dbReference type="PANTHER" id="PTHR33653:SF1">
    <property type="entry name" value="RIBONUCLEASE VAPC2"/>
    <property type="match status" value="1"/>
</dbReference>
<protein>
    <recommendedName>
        <fullName evidence="8">Ribonuclease VapC</fullName>
        <shortName evidence="8">RNase VapC</shortName>
        <ecNumber evidence="8">3.1.-.-</ecNumber>
    </recommendedName>
    <alternativeName>
        <fullName evidence="8">Toxin VapC</fullName>
    </alternativeName>
</protein>
<sequence length="123" mass="13727">MTGFFDTNILIDFLNGVPEAQVATAPYGRRCISRITWMEVLAGVKDTPGEDIARTFLAQFDVVELTEDVAEGALTLRKHHVPRLKLPDAIILSSARLMGTRLITRNSRDFPADSADVHLPYRM</sequence>
<evidence type="ECO:0000256" key="7">
    <source>
        <dbReference type="ARBA" id="ARBA00038093"/>
    </source>
</evidence>
<comment type="cofactor">
    <cofactor evidence="1 8">
        <name>Mg(2+)</name>
        <dbReference type="ChEBI" id="CHEBI:18420"/>
    </cofactor>
</comment>
<accession>A0ABT3G7E2</accession>
<evidence type="ECO:0000259" key="9">
    <source>
        <dbReference type="Pfam" id="PF01850"/>
    </source>
</evidence>
<comment type="function">
    <text evidence="8">Toxic component of a toxin-antitoxin (TA) system. An RNase.</text>
</comment>
<dbReference type="Gene3D" id="3.40.50.1010">
    <property type="entry name" value="5'-nuclease"/>
    <property type="match status" value="1"/>
</dbReference>
<evidence type="ECO:0000256" key="8">
    <source>
        <dbReference type="HAMAP-Rule" id="MF_00265"/>
    </source>
</evidence>
<reference evidence="10" key="1">
    <citation type="submission" date="2022-10" db="EMBL/GenBank/DDBJ databases">
        <title>Luteolibacter sp. GHJ8, whole genome shotgun sequencing project.</title>
        <authorList>
            <person name="Zhao G."/>
            <person name="Shen L."/>
        </authorList>
    </citation>
    <scope>NUCLEOTIDE SEQUENCE</scope>
    <source>
        <strain evidence="10">GHJ8</strain>
    </source>
</reference>
<evidence type="ECO:0000256" key="4">
    <source>
        <dbReference type="ARBA" id="ARBA00022723"/>
    </source>
</evidence>
<dbReference type="RefSeq" id="WP_264515038.1">
    <property type="nucleotide sequence ID" value="NZ_JAPDDR010000009.1"/>
</dbReference>
<evidence type="ECO:0000256" key="1">
    <source>
        <dbReference type="ARBA" id="ARBA00001946"/>
    </source>
</evidence>
<evidence type="ECO:0000256" key="3">
    <source>
        <dbReference type="ARBA" id="ARBA00022722"/>
    </source>
</evidence>
<comment type="similarity">
    <text evidence="7 8">Belongs to the PINc/VapC protein family.</text>
</comment>
<evidence type="ECO:0000256" key="5">
    <source>
        <dbReference type="ARBA" id="ARBA00022801"/>
    </source>
</evidence>
<keyword evidence="4 8" id="KW-0479">Metal-binding</keyword>
<proteinExistence type="inferred from homology"/>
<keyword evidence="5 8" id="KW-0378">Hydrolase</keyword>
<comment type="caution">
    <text evidence="10">The sequence shown here is derived from an EMBL/GenBank/DDBJ whole genome shotgun (WGS) entry which is preliminary data.</text>
</comment>
<feature type="binding site" evidence="8">
    <location>
        <position position="88"/>
    </location>
    <ligand>
        <name>Mg(2+)</name>
        <dbReference type="ChEBI" id="CHEBI:18420"/>
    </ligand>
</feature>
<keyword evidence="2 8" id="KW-1277">Toxin-antitoxin system</keyword>
<dbReference type="SUPFAM" id="SSF88723">
    <property type="entry name" value="PIN domain-like"/>
    <property type="match status" value="1"/>
</dbReference>
<dbReference type="Pfam" id="PF01850">
    <property type="entry name" value="PIN"/>
    <property type="match status" value="1"/>
</dbReference>
<evidence type="ECO:0000256" key="6">
    <source>
        <dbReference type="ARBA" id="ARBA00022842"/>
    </source>
</evidence>
<keyword evidence="3 8" id="KW-0540">Nuclease</keyword>
<evidence type="ECO:0000256" key="2">
    <source>
        <dbReference type="ARBA" id="ARBA00022649"/>
    </source>
</evidence>
<keyword evidence="8" id="KW-0800">Toxin</keyword>